<protein>
    <recommendedName>
        <fullName evidence="4">Secreted protein</fullName>
    </recommendedName>
</protein>
<name>A0ABD0K1T0_9CAEN</name>
<dbReference type="Proteomes" id="UP001519460">
    <property type="component" value="Unassembled WGS sequence"/>
</dbReference>
<sequence length="145" mass="16281">MPLFLPVCLGLMHLTFRGFRVTAQHRNRTCGVVTRKLEPTRNNIQISRIAHSVKKKKKTLARSPRLGTPSYFLLLFTLQPLPLSFPSRRQPQNRSLSISATESALWERATHTINMRTRTTLSCCSLGGPGACHVVLSNSARFVKP</sequence>
<organism evidence="2 3">
    <name type="scientific">Batillaria attramentaria</name>
    <dbReference type="NCBI Taxonomy" id="370345"/>
    <lineage>
        <taxon>Eukaryota</taxon>
        <taxon>Metazoa</taxon>
        <taxon>Spiralia</taxon>
        <taxon>Lophotrochozoa</taxon>
        <taxon>Mollusca</taxon>
        <taxon>Gastropoda</taxon>
        <taxon>Caenogastropoda</taxon>
        <taxon>Sorbeoconcha</taxon>
        <taxon>Cerithioidea</taxon>
        <taxon>Batillariidae</taxon>
        <taxon>Batillaria</taxon>
    </lineage>
</organism>
<evidence type="ECO:0000313" key="3">
    <source>
        <dbReference type="Proteomes" id="UP001519460"/>
    </source>
</evidence>
<feature type="signal peptide" evidence="1">
    <location>
        <begin position="1"/>
        <end position="23"/>
    </location>
</feature>
<comment type="caution">
    <text evidence="2">The sequence shown here is derived from an EMBL/GenBank/DDBJ whole genome shotgun (WGS) entry which is preliminary data.</text>
</comment>
<feature type="chain" id="PRO_5044796307" description="Secreted protein" evidence="1">
    <location>
        <begin position="24"/>
        <end position="145"/>
    </location>
</feature>
<reference evidence="2 3" key="1">
    <citation type="journal article" date="2023" name="Sci. Data">
        <title>Genome assembly of the Korean intertidal mud-creeper Batillaria attramentaria.</title>
        <authorList>
            <person name="Patra A.K."/>
            <person name="Ho P.T."/>
            <person name="Jun S."/>
            <person name="Lee S.J."/>
            <person name="Kim Y."/>
            <person name="Won Y.J."/>
        </authorList>
    </citation>
    <scope>NUCLEOTIDE SEQUENCE [LARGE SCALE GENOMIC DNA]</scope>
    <source>
        <strain evidence="2">Wonlab-2016</strain>
    </source>
</reference>
<evidence type="ECO:0000313" key="2">
    <source>
        <dbReference type="EMBL" id="KAK7481128.1"/>
    </source>
</evidence>
<dbReference type="EMBL" id="JACVVK020000267">
    <property type="protein sequence ID" value="KAK7481128.1"/>
    <property type="molecule type" value="Genomic_DNA"/>
</dbReference>
<dbReference type="AlphaFoldDB" id="A0ABD0K1T0"/>
<keyword evidence="1" id="KW-0732">Signal</keyword>
<keyword evidence="3" id="KW-1185">Reference proteome</keyword>
<evidence type="ECO:0000256" key="1">
    <source>
        <dbReference type="SAM" id="SignalP"/>
    </source>
</evidence>
<evidence type="ECO:0008006" key="4">
    <source>
        <dbReference type="Google" id="ProtNLM"/>
    </source>
</evidence>
<gene>
    <name evidence="2" type="ORF">BaRGS_00027668</name>
</gene>
<proteinExistence type="predicted"/>
<accession>A0ABD0K1T0</accession>